<comment type="similarity">
    <text evidence="1">Belongs to the MET18/MMS19 family.</text>
</comment>
<proteinExistence type="inferred from homology"/>
<dbReference type="AlphaFoldDB" id="A0A9Q0L4Y2"/>
<evidence type="ECO:0000259" key="2">
    <source>
        <dbReference type="Pfam" id="PF14500"/>
    </source>
</evidence>
<dbReference type="Pfam" id="PF14500">
    <property type="entry name" value="MMS19_N"/>
    <property type="match status" value="1"/>
</dbReference>
<keyword evidence="1" id="KW-0234">DNA repair</keyword>
<dbReference type="GO" id="GO:0016226">
    <property type="term" value="P:iron-sulfur cluster assembly"/>
    <property type="evidence" value="ECO:0007669"/>
    <property type="project" value="UniProtKB-UniRule"/>
</dbReference>
<evidence type="ECO:0000256" key="1">
    <source>
        <dbReference type="RuleBase" id="RU367072"/>
    </source>
</evidence>
<comment type="caution">
    <text evidence="3">The sequence shown here is derived from an EMBL/GenBank/DDBJ whole genome shotgun (WGS) entry which is preliminary data.</text>
</comment>
<name>A0A9Q0L4Y2_ANAIG</name>
<dbReference type="SUPFAM" id="SSF48371">
    <property type="entry name" value="ARM repeat"/>
    <property type="match status" value="1"/>
</dbReference>
<dbReference type="PANTHER" id="PTHR12891:SF0">
    <property type="entry name" value="MMS19 NUCLEOTIDE EXCISION REPAIR PROTEIN HOMOLOG"/>
    <property type="match status" value="1"/>
</dbReference>
<gene>
    <name evidence="3" type="ORF">M0811_03610</name>
</gene>
<dbReference type="GO" id="GO:0005634">
    <property type="term" value="C:nucleus"/>
    <property type="evidence" value="ECO:0007669"/>
    <property type="project" value="UniProtKB-SubCell"/>
</dbReference>
<evidence type="ECO:0000313" key="4">
    <source>
        <dbReference type="Proteomes" id="UP001149090"/>
    </source>
</evidence>
<dbReference type="InterPro" id="IPR011989">
    <property type="entry name" value="ARM-like"/>
</dbReference>
<dbReference type="OrthoDB" id="342900at2759"/>
<dbReference type="EMBL" id="JAPDFW010000147">
    <property type="protein sequence ID" value="KAJ5066277.1"/>
    <property type="molecule type" value="Genomic_DNA"/>
</dbReference>
<comment type="function">
    <text evidence="1">Key component of the cytosolic iron-sulfur protein assembly (CIA) complex, a multiprotein complex that mediates the incorporation of iron-sulfur cluster into apoproteins specifically involved in DNA metabolism and genomic integrity. In the CIA complex, MMS19 acts as an adapter between early-acting CIA components and a subset of cellular target iron-sulfur proteins.</text>
</comment>
<dbReference type="GO" id="GO:0097361">
    <property type="term" value="C:cytosolic [4Fe-4S] assembly targeting complex"/>
    <property type="evidence" value="ECO:0007669"/>
    <property type="project" value="UniProtKB-UniRule"/>
</dbReference>
<keyword evidence="1" id="KW-0539">Nucleus</keyword>
<evidence type="ECO:0000313" key="3">
    <source>
        <dbReference type="EMBL" id="KAJ5066277.1"/>
    </source>
</evidence>
<dbReference type="Gene3D" id="1.25.10.10">
    <property type="entry name" value="Leucine-rich Repeat Variant"/>
    <property type="match status" value="1"/>
</dbReference>
<sequence>MEFFKPLLKQFFEILNEKERDEKFSEIIQLLKEKKILIQQLIEELQVPLTSVDDILRYKALFFLAKILSKLDSSLIDENTIDLFFGFFKRKFQDYSVIPAVIQGIYAIMKHFGLTKKQSQEFIFEIHSHVHVPSLQQKSRIQIAKTILYILKTHLDEIKKNQPNFIEIFIRIMKGEKDPRNILVFFQIFKIAISSFPDNIISKNSQELFNLISCYFPITFEPPKNMKKITNKDLVENLNQCFISTTHFAKYLIPFILDKIDSISVETKTQSFKLFSLIFTQYSEDILAPFFRSIWETFNIEISENLFDKSVLKYALKSIENFLFQLSHETFEKSTKLNEFLQNYLIPSCKESIFNSKNSEQISTGIKLIETACLSSDIANEILFSEFFPLSVSEYQNLNDSKSVYRYLFLKLIYKILKSTQNPNGRIVSNIPYDQLMEIYHKIIDLHEDLDSNIKSFDDAHSSQLPIYAIKGISQLGRLVIFDSNEANLLVQLFQKYIFTQKKTELIPSILDSIVILSIHSIPFQKSLKEILLQELFAEIQKYVDITNSANDEDEQNITMEIQNENINTQENQPQKPKSIFEKATLNDLVNFCVSVSKSDFLFTNIFSQFIHLIISSLQKKSEFMTKKALEISKNLLRNLMQSDIEKKESTGFSIYQVIQDISKDFHQFFFSWIILMMCSHNLLLENEEIFENLVYMFSTIYRFLGNQKSFYTKIMQFYLDKRVEVTDPQEKKRSIFQVNITPLNLNDYVPVFFAITLGLMNKSSFEIFIQNPQNSLENLYSLALNSKHALTRQYSNQALFFLNLKMSKFNNKDQKINQIQAQMKKLINDSVQNIAEKQTENQSDDFLPNSIILLFWIIKSLIFADDFVQLIPIWDSISPKIQDLETKLIQNLWQGFQIIFEESQEMKMHLFNFFTDFLSTNLLSHLKSEFFKKIFPNLFEQLKQTDEKLKFFYSSAFSFTYNNISSELIQENSSNITKLIFETLLDFQQQNFGDENKKTFKEKDLNSINNNCIQALSLFLDEPSVFPSNQVEDIIISLLKTVSEKNPLQVRLSSLKTLSKLALNQFEISENFKQIIIKNLKVALNDKKRIVRKEAIYCRNLFFLGKEKLKKKKKKLKIHNKN</sequence>
<protein>
    <recommendedName>
        <fullName evidence="1">MMS19 nucleotide excision repair protein</fullName>
    </recommendedName>
</protein>
<keyword evidence="4" id="KW-1185">Reference proteome</keyword>
<keyword evidence="1" id="KW-0227">DNA damage</keyword>
<organism evidence="3 4">
    <name type="scientific">Anaeramoeba ignava</name>
    <name type="common">Anaerobic marine amoeba</name>
    <dbReference type="NCBI Taxonomy" id="1746090"/>
    <lineage>
        <taxon>Eukaryota</taxon>
        <taxon>Metamonada</taxon>
        <taxon>Anaeramoebidae</taxon>
        <taxon>Anaeramoeba</taxon>
    </lineage>
</organism>
<dbReference type="Proteomes" id="UP001149090">
    <property type="component" value="Unassembled WGS sequence"/>
</dbReference>
<accession>A0A9Q0L4Y2</accession>
<dbReference type="GO" id="GO:0006281">
    <property type="term" value="P:DNA repair"/>
    <property type="evidence" value="ECO:0007669"/>
    <property type="project" value="UniProtKB-UniRule"/>
</dbReference>
<reference evidence="3" key="1">
    <citation type="submission" date="2022-10" db="EMBL/GenBank/DDBJ databases">
        <title>Novel sulphate-reducing endosymbionts in the free-living metamonad Anaeramoeba.</title>
        <authorList>
            <person name="Jerlstrom-Hultqvist J."/>
            <person name="Cepicka I."/>
            <person name="Gallot-Lavallee L."/>
            <person name="Salas-Leiva D."/>
            <person name="Curtis B.A."/>
            <person name="Zahonova K."/>
            <person name="Pipaliya S."/>
            <person name="Dacks J."/>
            <person name="Roger A.J."/>
        </authorList>
    </citation>
    <scope>NUCLEOTIDE SEQUENCE</scope>
    <source>
        <strain evidence="3">BMAN</strain>
    </source>
</reference>
<dbReference type="GO" id="GO:0051604">
    <property type="term" value="P:protein maturation"/>
    <property type="evidence" value="ECO:0007669"/>
    <property type="project" value="UniProtKB-UniRule"/>
</dbReference>
<dbReference type="InterPro" id="IPR016024">
    <property type="entry name" value="ARM-type_fold"/>
</dbReference>
<dbReference type="InterPro" id="IPR039920">
    <property type="entry name" value="MMS19"/>
</dbReference>
<comment type="subcellular location">
    <subcellularLocation>
        <location evidence="1">Nucleus</location>
    </subcellularLocation>
</comment>
<dbReference type="PANTHER" id="PTHR12891">
    <property type="entry name" value="DNA REPAIR/TRANSCRIPTION PROTEIN MET18/MMS19"/>
    <property type="match status" value="1"/>
</dbReference>
<feature type="domain" description="MMS19 N-terminal" evidence="2">
    <location>
        <begin position="42"/>
        <end position="302"/>
    </location>
</feature>
<dbReference type="InterPro" id="IPR029240">
    <property type="entry name" value="MMS19_N"/>
</dbReference>